<evidence type="ECO:0000256" key="3">
    <source>
        <dbReference type="ARBA" id="ARBA00004906"/>
    </source>
</evidence>
<dbReference type="InterPro" id="IPR006139">
    <property type="entry name" value="D-isomer_2_OHA_DH_cat_dom"/>
</dbReference>
<dbReference type="InterPro" id="IPR029753">
    <property type="entry name" value="D-isomer_DH_CS"/>
</dbReference>
<evidence type="ECO:0000256" key="13">
    <source>
        <dbReference type="ARBA" id="ARBA00023136"/>
    </source>
</evidence>
<feature type="domain" description="RING-type" evidence="18">
    <location>
        <begin position="144"/>
        <end position="186"/>
    </location>
</feature>
<feature type="transmembrane region" description="Helical" evidence="17">
    <location>
        <begin position="62"/>
        <end position="84"/>
    </location>
</feature>
<comment type="pathway">
    <text evidence="3">Protein modification; protein ubiquitination.</text>
</comment>
<keyword evidence="9" id="KW-0833">Ubl conjugation pathway</keyword>
<evidence type="ECO:0000256" key="12">
    <source>
        <dbReference type="ARBA" id="ARBA00023002"/>
    </source>
</evidence>
<dbReference type="SMART" id="SM00184">
    <property type="entry name" value="RING"/>
    <property type="match status" value="1"/>
</dbReference>
<evidence type="ECO:0000256" key="9">
    <source>
        <dbReference type="ARBA" id="ARBA00022786"/>
    </source>
</evidence>
<dbReference type="SUPFAM" id="SSF57850">
    <property type="entry name" value="RING/U-box"/>
    <property type="match status" value="1"/>
</dbReference>
<gene>
    <name evidence="19" type="ORF">AARE701A_LOCUS5228</name>
</gene>
<sequence length="743" mass="82058">MNPKGNNNLNRSIIGGHDHGSIIQLLLFLLLLSSHGGFQLVAGQATHGGSDVPGDSSRFDPTMAILMIVLVSVFFFLGFFSVYIRRCLERVMGMDYGNPNDAGNWFATNRQQARGLDASVIETFPTFRYATVKTLRIGKEALECPVCLNEFEDDETLRLIPKCCHVFHPGCIDAWLRSHATCPLCRADLVPVPGEPVVSIQIPGLVNDPPGSDPSGDRIRVLGSPDARLIDSVALTCNQSMPRRSMSTGWNLAGMFTNSDRTGQHSENLDRFTLKLPQDIHNKLVNPSLSKSHVVLPHVMSSARGYRTGSLGSERNYFYYERFDQDGRLDRRPFSITPPYRTGSINNTSPGDSSDHVRAGSPKSLLLAMKSPFDRLFLGKNNNVGERSSDHLRSGDATPSNTVQSKVVKTERMVETNDMHVTRVLFCGPYFPDSYNFTREYLQPYPFIQVDVVHYRDVPEVIKNYHICVAMTMQMDSNVISRASKMKLIMQYGVGLDGVDIDAATKHGIKVARIPSEGTGNAASCSEMAIYLMLGLLKKQNEMQISLRNRLLGEPTGDTLLGKTVFILGYGNIGIELAKRLKPFGSRVIATKRSWPASIVNSDSRLVDEKGSHEDIYTFAGKADIVVVCLRLNKETAEIVNKKFICSMKKGALLVNIARGGLINYESAFHNLESGHLGGLGIDVAWSEPFDPNDPILKFKNVIITPHVAGVTEYSYRSMAKIVGDLALQLHEGLPLTGIEFVN</sequence>
<evidence type="ECO:0000256" key="6">
    <source>
        <dbReference type="ARBA" id="ARBA00022692"/>
    </source>
</evidence>
<evidence type="ECO:0000256" key="17">
    <source>
        <dbReference type="SAM" id="Phobius"/>
    </source>
</evidence>
<reference evidence="19" key="1">
    <citation type="submission" date="2021-01" db="EMBL/GenBank/DDBJ databases">
        <authorList>
            <person name="Bezrukov I."/>
        </authorList>
    </citation>
    <scope>NUCLEOTIDE SEQUENCE</scope>
</reference>
<dbReference type="InterPro" id="IPR036291">
    <property type="entry name" value="NAD(P)-bd_dom_sf"/>
</dbReference>
<feature type="compositionally biased region" description="Polar residues" evidence="16">
    <location>
        <begin position="343"/>
        <end position="352"/>
    </location>
</feature>
<keyword evidence="5" id="KW-0808">Transferase</keyword>
<accession>A0A8S1ZYF3</accession>
<evidence type="ECO:0000256" key="2">
    <source>
        <dbReference type="ARBA" id="ARBA00004167"/>
    </source>
</evidence>
<evidence type="ECO:0000256" key="7">
    <source>
        <dbReference type="ARBA" id="ARBA00022723"/>
    </source>
</evidence>
<comment type="catalytic activity">
    <reaction evidence="1">
        <text>S-ubiquitinyl-[E2 ubiquitin-conjugating enzyme]-L-cysteine + [acceptor protein]-L-lysine = [E2 ubiquitin-conjugating enzyme]-L-cysteine + N(6)-ubiquitinyl-[acceptor protein]-L-lysine.</text>
        <dbReference type="EC" id="2.3.2.27"/>
    </reaction>
</comment>
<keyword evidence="13 17" id="KW-0472">Membrane</keyword>
<comment type="subcellular location">
    <subcellularLocation>
        <location evidence="2">Membrane</location>
        <topology evidence="2">Single-pass membrane protein</topology>
    </subcellularLocation>
</comment>
<dbReference type="SUPFAM" id="SSF52283">
    <property type="entry name" value="Formate/glycerate dehydrogenase catalytic domain-like"/>
    <property type="match status" value="1"/>
</dbReference>
<dbReference type="Proteomes" id="UP000682877">
    <property type="component" value="Chromosome 2"/>
</dbReference>
<dbReference type="AlphaFoldDB" id="A0A8S1ZYF3"/>
<keyword evidence="7" id="KW-0479">Metal-binding</keyword>
<keyword evidence="12" id="KW-0560">Oxidoreductase</keyword>
<name>A0A8S1ZYF3_ARAAE</name>
<evidence type="ECO:0000256" key="11">
    <source>
        <dbReference type="ARBA" id="ARBA00022989"/>
    </source>
</evidence>
<dbReference type="GO" id="GO:0008270">
    <property type="term" value="F:zinc ion binding"/>
    <property type="evidence" value="ECO:0007669"/>
    <property type="project" value="UniProtKB-KW"/>
</dbReference>
<feature type="region of interest" description="Disordered" evidence="16">
    <location>
        <begin position="336"/>
        <end position="359"/>
    </location>
</feature>
<evidence type="ECO:0000256" key="16">
    <source>
        <dbReference type="SAM" id="MobiDB-lite"/>
    </source>
</evidence>
<dbReference type="CDD" id="cd16461">
    <property type="entry name" value="RING-H2_EL5-like"/>
    <property type="match status" value="1"/>
</dbReference>
<protein>
    <recommendedName>
        <fullName evidence="4">RING-type E3 ubiquitin transferase</fullName>
        <ecNumber evidence="4">2.3.2.27</ecNumber>
    </recommendedName>
</protein>
<dbReference type="FunFam" id="3.40.50.720:FF:000291">
    <property type="entry name" value="Phosphoglycerate dehydrogenase, putative, 33424-31403"/>
    <property type="match status" value="1"/>
</dbReference>
<dbReference type="InterPro" id="IPR006140">
    <property type="entry name" value="D-isomer_DH_NAD-bd"/>
</dbReference>
<evidence type="ECO:0000256" key="8">
    <source>
        <dbReference type="ARBA" id="ARBA00022771"/>
    </source>
</evidence>
<evidence type="ECO:0000256" key="10">
    <source>
        <dbReference type="ARBA" id="ARBA00022833"/>
    </source>
</evidence>
<dbReference type="EC" id="2.3.2.27" evidence="4"/>
<dbReference type="EMBL" id="LR999452">
    <property type="protein sequence ID" value="CAE5963860.1"/>
    <property type="molecule type" value="Genomic_DNA"/>
</dbReference>
<keyword evidence="10" id="KW-0862">Zinc</keyword>
<evidence type="ECO:0000256" key="4">
    <source>
        <dbReference type="ARBA" id="ARBA00012483"/>
    </source>
</evidence>
<feature type="transmembrane region" description="Helical" evidence="17">
    <location>
        <begin position="21"/>
        <end position="42"/>
    </location>
</feature>
<dbReference type="PANTHER" id="PTHR42938:SF25">
    <property type="entry name" value="D-ISOMER SPECIFIC 2-HYDROXYACID DEHYDROGENASE FAMILY PROTEIN"/>
    <property type="match status" value="1"/>
</dbReference>
<dbReference type="GO" id="GO:0016020">
    <property type="term" value="C:membrane"/>
    <property type="evidence" value="ECO:0007669"/>
    <property type="project" value="UniProtKB-SubCell"/>
</dbReference>
<organism evidence="19 20">
    <name type="scientific">Arabidopsis arenosa</name>
    <name type="common">Sand rock-cress</name>
    <name type="synonym">Cardaminopsis arenosa</name>
    <dbReference type="NCBI Taxonomy" id="38785"/>
    <lineage>
        <taxon>Eukaryota</taxon>
        <taxon>Viridiplantae</taxon>
        <taxon>Streptophyta</taxon>
        <taxon>Embryophyta</taxon>
        <taxon>Tracheophyta</taxon>
        <taxon>Spermatophyta</taxon>
        <taxon>Magnoliopsida</taxon>
        <taxon>eudicotyledons</taxon>
        <taxon>Gunneridae</taxon>
        <taxon>Pentapetalae</taxon>
        <taxon>rosids</taxon>
        <taxon>malvids</taxon>
        <taxon>Brassicales</taxon>
        <taxon>Brassicaceae</taxon>
        <taxon>Camelineae</taxon>
        <taxon>Arabidopsis</taxon>
    </lineage>
</organism>
<dbReference type="CDD" id="cd12175">
    <property type="entry name" value="2-Hacid_dh_11"/>
    <property type="match status" value="1"/>
</dbReference>
<proteinExistence type="inferred from homology"/>
<evidence type="ECO:0000256" key="1">
    <source>
        <dbReference type="ARBA" id="ARBA00000900"/>
    </source>
</evidence>
<dbReference type="PROSITE" id="PS00671">
    <property type="entry name" value="D_2_HYDROXYACID_DH_3"/>
    <property type="match status" value="1"/>
</dbReference>
<dbReference type="Gene3D" id="3.40.50.720">
    <property type="entry name" value="NAD(P)-binding Rossmann-like Domain"/>
    <property type="match status" value="2"/>
</dbReference>
<evidence type="ECO:0000256" key="15">
    <source>
        <dbReference type="PROSITE-ProRule" id="PRU00175"/>
    </source>
</evidence>
<dbReference type="InterPro" id="IPR013083">
    <property type="entry name" value="Znf_RING/FYVE/PHD"/>
</dbReference>
<comment type="similarity">
    <text evidence="14">Belongs to the RING-type zinc finger family. ATL subfamily.</text>
</comment>
<keyword evidence="11 17" id="KW-1133">Transmembrane helix</keyword>
<evidence type="ECO:0000313" key="19">
    <source>
        <dbReference type="EMBL" id="CAE5963860.1"/>
    </source>
</evidence>
<evidence type="ECO:0000259" key="18">
    <source>
        <dbReference type="PROSITE" id="PS50089"/>
    </source>
</evidence>
<dbReference type="InterPro" id="IPR001841">
    <property type="entry name" value="Znf_RING"/>
</dbReference>
<evidence type="ECO:0000313" key="20">
    <source>
        <dbReference type="Proteomes" id="UP000682877"/>
    </source>
</evidence>
<dbReference type="Pfam" id="PF02826">
    <property type="entry name" value="2-Hacid_dh_C"/>
    <property type="match status" value="1"/>
</dbReference>
<dbReference type="GO" id="GO:0061630">
    <property type="term" value="F:ubiquitin protein ligase activity"/>
    <property type="evidence" value="ECO:0007669"/>
    <property type="project" value="UniProtKB-EC"/>
</dbReference>
<evidence type="ECO:0000256" key="5">
    <source>
        <dbReference type="ARBA" id="ARBA00022679"/>
    </source>
</evidence>
<keyword evidence="6 17" id="KW-0812">Transmembrane</keyword>
<dbReference type="Pfam" id="PF13639">
    <property type="entry name" value="zf-RING_2"/>
    <property type="match status" value="1"/>
</dbReference>
<keyword evidence="8 15" id="KW-0863">Zinc-finger</keyword>
<dbReference type="Gene3D" id="3.30.40.10">
    <property type="entry name" value="Zinc/RING finger domain, C3HC4 (zinc finger)"/>
    <property type="match status" value="1"/>
</dbReference>
<dbReference type="Pfam" id="PF00389">
    <property type="entry name" value="2-Hacid_dh"/>
    <property type="match status" value="1"/>
</dbReference>
<dbReference type="PANTHER" id="PTHR42938">
    <property type="entry name" value="FORMATE DEHYDROGENASE 1"/>
    <property type="match status" value="1"/>
</dbReference>
<dbReference type="FunFam" id="3.30.40.10:FF:000187">
    <property type="entry name" value="E3 ubiquitin-protein ligase ATL6"/>
    <property type="match status" value="1"/>
</dbReference>
<dbReference type="GO" id="GO:0051287">
    <property type="term" value="F:NAD binding"/>
    <property type="evidence" value="ECO:0007669"/>
    <property type="project" value="InterPro"/>
</dbReference>
<keyword evidence="20" id="KW-1185">Reference proteome</keyword>
<evidence type="ECO:0000256" key="14">
    <source>
        <dbReference type="ARBA" id="ARBA00024209"/>
    </source>
</evidence>
<dbReference type="PROSITE" id="PS50089">
    <property type="entry name" value="ZF_RING_2"/>
    <property type="match status" value="1"/>
</dbReference>
<dbReference type="SUPFAM" id="SSF51735">
    <property type="entry name" value="NAD(P)-binding Rossmann-fold domains"/>
    <property type="match status" value="1"/>
</dbReference>
<dbReference type="GO" id="GO:0004617">
    <property type="term" value="F:phosphoglycerate dehydrogenase activity"/>
    <property type="evidence" value="ECO:0007669"/>
    <property type="project" value="TreeGrafter"/>
</dbReference>